<gene>
    <name evidence="5" type="ORF">F9K24_07700</name>
</gene>
<dbReference type="CDD" id="cd00402">
    <property type="entry name" value="Riboflavin_synthase_like"/>
    <property type="match status" value="1"/>
</dbReference>
<dbReference type="RefSeq" id="WP_002772332.1">
    <property type="nucleotide sequence ID" value="NZ_JQDG01000056.1"/>
</dbReference>
<evidence type="ECO:0000256" key="2">
    <source>
        <dbReference type="NCBIfam" id="TIGR00187"/>
    </source>
</evidence>
<dbReference type="PANTHER" id="PTHR21098:SF0">
    <property type="entry name" value="RIBOFLAVIN SYNTHASE"/>
    <property type="match status" value="1"/>
</dbReference>
<dbReference type="PANTHER" id="PTHR21098">
    <property type="entry name" value="RIBOFLAVIN SYNTHASE ALPHA CHAIN"/>
    <property type="match status" value="1"/>
</dbReference>
<feature type="repeat" description="Lumazine-binding" evidence="3">
    <location>
        <begin position="98"/>
        <end position="194"/>
    </location>
</feature>
<dbReference type="GO" id="GO:0004746">
    <property type="term" value="F:riboflavin synthase activity"/>
    <property type="evidence" value="ECO:0007669"/>
    <property type="project" value="UniProtKB-UniRule"/>
</dbReference>
<dbReference type="OrthoDB" id="9788537at2"/>
<dbReference type="InterPro" id="IPR017938">
    <property type="entry name" value="Riboflavin_synthase-like_b-brl"/>
</dbReference>
<name>A0A833LYV6_9LEPT</name>
<dbReference type="AlphaFoldDB" id="A0A833LYV6"/>
<keyword evidence="5" id="KW-0808">Transferase</keyword>
<dbReference type="Proteomes" id="UP000460298">
    <property type="component" value="Unassembled WGS sequence"/>
</dbReference>
<evidence type="ECO:0000256" key="1">
    <source>
        <dbReference type="ARBA" id="ARBA00022737"/>
    </source>
</evidence>
<protein>
    <recommendedName>
        <fullName evidence="2">Riboflavin synthase</fullName>
        <ecNumber evidence="2">2.5.1.9</ecNumber>
    </recommendedName>
</protein>
<dbReference type="Pfam" id="PF00677">
    <property type="entry name" value="Lum_binding"/>
    <property type="match status" value="2"/>
</dbReference>
<dbReference type="NCBIfam" id="TIGR00187">
    <property type="entry name" value="ribE"/>
    <property type="match status" value="1"/>
</dbReference>
<dbReference type="NCBIfam" id="NF006767">
    <property type="entry name" value="PRK09289.1"/>
    <property type="match status" value="1"/>
</dbReference>
<dbReference type="InterPro" id="IPR023366">
    <property type="entry name" value="ATP_synth_asu-like_sf"/>
</dbReference>
<dbReference type="InterPro" id="IPR026017">
    <property type="entry name" value="Lumazine-bd_dom"/>
</dbReference>
<proteinExistence type="predicted"/>
<evidence type="ECO:0000313" key="6">
    <source>
        <dbReference type="Proteomes" id="UP000460298"/>
    </source>
</evidence>
<evidence type="ECO:0000259" key="4">
    <source>
        <dbReference type="PROSITE" id="PS51177"/>
    </source>
</evidence>
<dbReference type="EMBL" id="WBUI01000006">
    <property type="protein sequence ID" value="KAB2933222.1"/>
    <property type="molecule type" value="Genomic_DNA"/>
</dbReference>
<sequence length="201" mass="21897">MFTGIIENTGIVESISQSGTNRIFHIKSAIASELNVGESVAHNGVCLTVEPEEGLKEAYRVTAIAETLEKTAIGSLLVGSKINLERALRADGRLDGHFVQGHVDAVGEVDAVLPRDGSTEYWIRYPERHASLLVPQGSICVNGISLTVSGLRENLFAVNIIPHTASITDAGTWQKGTQVNLEFDILGKYILRFLEKRESIR</sequence>
<reference evidence="5 6" key="1">
    <citation type="submission" date="2019-10" db="EMBL/GenBank/DDBJ databases">
        <title>Extracellular Electron Transfer in a Candidatus Methanoperedens spp. Enrichment Culture.</title>
        <authorList>
            <person name="Berger S."/>
            <person name="Rangel Shaw D."/>
            <person name="Berben T."/>
            <person name="In 'T Zandt M."/>
            <person name="Frank J."/>
            <person name="Reimann J."/>
            <person name="Jetten M.S.M."/>
            <person name="Welte C.U."/>
        </authorList>
    </citation>
    <scope>NUCLEOTIDE SEQUENCE [LARGE SCALE GENOMIC DNA]</scope>
    <source>
        <strain evidence="5">SB12</strain>
    </source>
</reference>
<dbReference type="PROSITE" id="PS51177">
    <property type="entry name" value="LUMAZINE_BIND"/>
    <property type="match status" value="2"/>
</dbReference>
<accession>A0A833LYV6</accession>
<evidence type="ECO:0000256" key="3">
    <source>
        <dbReference type="PROSITE-ProRule" id="PRU00524"/>
    </source>
</evidence>
<evidence type="ECO:0000313" key="5">
    <source>
        <dbReference type="EMBL" id="KAB2933222.1"/>
    </source>
</evidence>
<dbReference type="Gene3D" id="2.40.30.20">
    <property type="match status" value="2"/>
</dbReference>
<keyword evidence="1" id="KW-0677">Repeat</keyword>
<feature type="domain" description="Lumazine-binding" evidence="4">
    <location>
        <begin position="98"/>
        <end position="194"/>
    </location>
</feature>
<dbReference type="SUPFAM" id="SSF63380">
    <property type="entry name" value="Riboflavin synthase domain-like"/>
    <property type="match status" value="2"/>
</dbReference>
<comment type="caution">
    <text evidence="5">The sequence shown here is derived from an EMBL/GenBank/DDBJ whole genome shotgun (WGS) entry which is preliminary data.</text>
</comment>
<feature type="repeat" description="Lumazine-binding" evidence="3">
    <location>
        <begin position="1"/>
        <end position="97"/>
    </location>
</feature>
<dbReference type="GO" id="GO:0009231">
    <property type="term" value="P:riboflavin biosynthetic process"/>
    <property type="evidence" value="ECO:0007669"/>
    <property type="project" value="TreeGrafter"/>
</dbReference>
<feature type="domain" description="Lumazine-binding" evidence="4">
    <location>
        <begin position="1"/>
        <end position="97"/>
    </location>
</feature>
<organism evidence="5 6">
    <name type="scientific">Leptonema illini</name>
    <dbReference type="NCBI Taxonomy" id="183"/>
    <lineage>
        <taxon>Bacteria</taxon>
        <taxon>Pseudomonadati</taxon>
        <taxon>Spirochaetota</taxon>
        <taxon>Spirochaetia</taxon>
        <taxon>Leptospirales</taxon>
        <taxon>Leptospiraceae</taxon>
        <taxon>Leptonema</taxon>
    </lineage>
</organism>
<dbReference type="PIRSF" id="PIRSF000498">
    <property type="entry name" value="Riboflavin_syn_A"/>
    <property type="match status" value="1"/>
</dbReference>
<dbReference type="InterPro" id="IPR001783">
    <property type="entry name" value="Lumazine-bd"/>
</dbReference>
<dbReference type="EC" id="2.5.1.9" evidence="2"/>